<reference evidence="2 3" key="1">
    <citation type="submission" date="2023-07" db="EMBL/GenBank/DDBJ databases">
        <title>Functional and genomic diversity of the sorghum phyllosphere microbiome.</title>
        <authorList>
            <person name="Shade A."/>
        </authorList>
    </citation>
    <scope>NUCLEOTIDE SEQUENCE [LARGE SCALE GENOMIC DNA]</scope>
    <source>
        <strain evidence="2 3">SORGH_AS_0892</strain>
    </source>
</reference>
<comment type="caution">
    <text evidence="2">The sequence shown here is derived from an EMBL/GenBank/DDBJ whole genome shotgun (WGS) entry which is preliminary data.</text>
</comment>
<dbReference type="Proteomes" id="UP001244640">
    <property type="component" value="Unassembled WGS sequence"/>
</dbReference>
<accession>A0ABU0U8A0</accession>
<keyword evidence="1" id="KW-1133">Transmembrane helix</keyword>
<evidence type="ECO:0000313" key="2">
    <source>
        <dbReference type="EMBL" id="MDQ1151165.1"/>
    </source>
</evidence>
<dbReference type="RefSeq" id="WP_293880505.1">
    <property type="nucleotide sequence ID" value="NZ_JAUTBA010000001.1"/>
</dbReference>
<feature type="transmembrane region" description="Helical" evidence="1">
    <location>
        <begin position="30"/>
        <end position="49"/>
    </location>
</feature>
<sequence>MRWNDMRISALGGTICSIWASISLGDVLQTALTAAVGTLVSFVTSRLIGRWTDRQRK</sequence>
<keyword evidence="1" id="KW-0472">Membrane</keyword>
<dbReference type="EMBL" id="JAUTBA010000001">
    <property type="protein sequence ID" value="MDQ1151165.1"/>
    <property type="molecule type" value="Genomic_DNA"/>
</dbReference>
<organism evidence="2 3">
    <name type="scientific">Sphingobacterium zeae</name>
    <dbReference type="NCBI Taxonomy" id="1776859"/>
    <lineage>
        <taxon>Bacteria</taxon>
        <taxon>Pseudomonadati</taxon>
        <taxon>Bacteroidota</taxon>
        <taxon>Sphingobacteriia</taxon>
        <taxon>Sphingobacteriales</taxon>
        <taxon>Sphingobacteriaceae</taxon>
        <taxon>Sphingobacterium</taxon>
    </lineage>
</organism>
<keyword evidence="1" id="KW-0812">Transmembrane</keyword>
<evidence type="ECO:0000256" key="1">
    <source>
        <dbReference type="SAM" id="Phobius"/>
    </source>
</evidence>
<protein>
    <submittedName>
        <fullName evidence="2">Mannitol-specific phosphotransferase system IIBC component</fullName>
    </submittedName>
</protein>
<gene>
    <name evidence="2" type="ORF">QE382_003149</name>
</gene>
<name>A0ABU0U8A0_9SPHI</name>
<keyword evidence="3" id="KW-1185">Reference proteome</keyword>
<evidence type="ECO:0000313" key="3">
    <source>
        <dbReference type="Proteomes" id="UP001244640"/>
    </source>
</evidence>
<proteinExistence type="predicted"/>